<dbReference type="EMBL" id="JASPKZ010006058">
    <property type="protein sequence ID" value="KAJ9587844.1"/>
    <property type="molecule type" value="Genomic_DNA"/>
</dbReference>
<evidence type="ECO:0000313" key="15">
    <source>
        <dbReference type="EMBL" id="KAJ9587844.1"/>
    </source>
</evidence>
<gene>
    <name evidence="15" type="ORF">L9F63_018716</name>
</gene>
<dbReference type="PANTHER" id="PTHR11040:SF221">
    <property type="entry name" value="ZINC TRANSPORTER ZIP3"/>
    <property type="match status" value="1"/>
</dbReference>
<comment type="caution">
    <text evidence="15">The sequence shown here is derived from an EMBL/GenBank/DDBJ whole genome shotgun (WGS) entry which is preliminary data.</text>
</comment>
<evidence type="ECO:0000256" key="2">
    <source>
        <dbReference type="ARBA" id="ARBA00022448"/>
    </source>
</evidence>
<evidence type="ECO:0000256" key="9">
    <source>
        <dbReference type="ARBA" id="ARBA00023136"/>
    </source>
</evidence>
<proteinExistence type="predicted"/>
<organism evidence="15 16">
    <name type="scientific">Diploptera punctata</name>
    <name type="common">Pacific beetle cockroach</name>
    <dbReference type="NCBI Taxonomy" id="6984"/>
    <lineage>
        <taxon>Eukaryota</taxon>
        <taxon>Metazoa</taxon>
        <taxon>Ecdysozoa</taxon>
        <taxon>Arthropoda</taxon>
        <taxon>Hexapoda</taxon>
        <taxon>Insecta</taxon>
        <taxon>Pterygota</taxon>
        <taxon>Neoptera</taxon>
        <taxon>Polyneoptera</taxon>
        <taxon>Dictyoptera</taxon>
        <taxon>Blattodea</taxon>
        <taxon>Blaberoidea</taxon>
        <taxon>Blaberidae</taxon>
        <taxon>Diplopterinae</taxon>
        <taxon>Diploptera</taxon>
    </lineage>
</organism>
<dbReference type="GO" id="GO:0016324">
    <property type="term" value="C:apical plasma membrane"/>
    <property type="evidence" value="ECO:0007669"/>
    <property type="project" value="UniProtKB-SubCell"/>
</dbReference>
<dbReference type="AlphaFoldDB" id="A0AAD7ZW21"/>
<feature type="transmembrane region" description="Helical" evidence="14">
    <location>
        <begin position="313"/>
        <end position="333"/>
    </location>
</feature>
<name>A0AAD7ZW21_DIPPU</name>
<keyword evidence="5" id="KW-0862">Zinc</keyword>
<comment type="subcellular location">
    <subcellularLocation>
        <location evidence="1">Apical cell membrane</location>
        <topology evidence="1">Multi-pass membrane protein</topology>
    </subcellularLocation>
</comment>
<dbReference type="PANTHER" id="PTHR11040">
    <property type="entry name" value="ZINC/IRON TRANSPORTER"/>
    <property type="match status" value="1"/>
</dbReference>
<feature type="transmembrane region" description="Helical" evidence="14">
    <location>
        <begin position="23"/>
        <end position="48"/>
    </location>
</feature>
<keyword evidence="9 14" id="KW-0472">Membrane</keyword>
<evidence type="ECO:0000256" key="4">
    <source>
        <dbReference type="ARBA" id="ARBA00022692"/>
    </source>
</evidence>
<evidence type="ECO:0000256" key="1">
    <source>
        <dbReference type="ARBA" id="ARBA00004424"/>
    </source>
</evidence>
<evidence type="ECO:0000256" key="13">
    <source>
        <dbReference type="ARBA" id="ARBA00042778"/>
    </source>
</evidence>
<feature type="transmembrane region" description="Helical" evidence="14">
    <location>
        <begin position="252"/>
        <end position="273"/>
    </location>
</feature>
<protein>
    <recommendedName>
        <fullName evidence="11">Zinc transporter ZIP3</fullName>
    </recommendedName>
    <alternativeName>
        <fullName evidence="13">Solute carrier family 39 member 3</fullName>
    </alternativeName>
    <alternativeName>
        <fullName evidence="12">Zrt- and Irt-like protein 3</fullName>
    </alternativeName>
</protein>
<feature type="transmembrane region" description="Helical" evidence="14">
    <location>
        <begin position="217"/>
        <end position="240"/>
    </location>
</feature>
<evidence type="ECO:0000256" key="10">
    <source>
        <dbReference type="ARBA" id="ARBA00036307"/>
    </source>
</evidence>
<evidence type="ECO:0000256" key="14">
    <source>
        <dbReference type="SAM" id="Phobius"/>
    </source>
</evidence>
<evidence type="ECO:0000313" key="16">
    <source>
        <dbReference type="Proteomes" id="UP001233999"/>
    </source>
</evidence>
<keyword evidence="6" id="KW-0864">Zinc transport</keyword>
<accession>A0AAD7ZW21</accession>
<keyword evidence="8" id="KW-0406">Ion transport</keyword>
<keyword evidence="16" id="KW-1185">Reference proteome</keyword>
<dbReference type="Pfam" id="PF02535">
    <property type="entry name" value="Zip"/>
    <property type="match status" value="1"/>
</dbReference>
<evidence type="ECO:0000256" key="8">
    <source>
        <dbReference type="ARBA" id="ARBA00023065"/>
    </source>
</evidence>
<keyword evidence="7 14" id="KW-1133">Transmembrane helix</keyword>
<reference evidence="15" key="2">
    <citation type="submission" date="2023-05" db="EMBL/GenBank/DDBJ databases">
        <authorList>
            <person name="Fouks B."/>
        </authorList>
    </citation>
    <scope>NUCLEOTIDE SEQUENCE</scope>
    <source>
        <strain evidence="15">Stay&amp;Tobe</strain>
        <tissue evidence="15">Testes</tissue>
    </source>
</reference>
<feature type="transmembrane region" description="Helical" evidence="14">
    <location>
        <begin position="68"/>
        <end position="90"/>
    </location>
</feature>
<dbReference type="Proteomes" id="UP001233999">
    <property type="component" value="Unassembled WGS sequence"/>
</dbReference>
<evidence type="ECO:0000256" key="11">
    <source>
        <dbReference type="ARBA" id="ARBA00039395"/>
    </source>
</evidence>
<feature type="transmembrane region" description="Helical" evidence="14">
    <location>
        <begin position="279"/>
        <end position="301"/>
    </location>
</feature>
<dbReference type="InterPro" id="IPR003689">
    <property type="entry name" value="ZIP"/>
</dbReference>
<evidence type="ECO:0000256" key="6">
    <source>
        <dbReference type="ARBA" id="ARBA00022906"/>
    </source>
</evidence>
<evidence type="ECO:0000256" key="12">
    <source>
        <dbReference type="ARBA" id="ARBA00041702"/>
    </source>
</evidence>
<dbReference type="GO" id="GO:0005385">
    <property type="term" value="F:zinc ion transmembrane transporter activity"/>
    <property type="evidence" value="ECO:0007669"/>
    <property type="project" value="TreeGrafter"/>
</dbReference>
<keyword evidence="2" id="KW-0813">Transport</keyword>
<feature type="transmembrane region" description="Helical" evidence="14">
    <location>
        <begin position="191"/>
        <end position="211"/>
    </location>
</feature>
<comment type="catalytic activity">
    <reaction evidence="10">
        <text>Zn(2+)(in) = Zn(2+)(out)</text>
        <dbReference type="Rhea" id="RHEA:29351"/>
        <dbReference type="ChEBI" id="CHEBI:29105"/>
    </reaction>
    <physiologicalReaction direction="left-to-right" evidence="10">
        <dbReference type="Rhea" id="RHEA:29352"/>
    </physiologicalReaction>
</comment>
<keyword evidence="3" id="KW-1003">Cell membrane</keyword>
<keyword evidence="4 14" id="KW-0812">Transmembrane</keyword>
<reference evidence="15" key="1">
    <citation type="journal article" date="2023" name="IScience">
        <title>Live-bearing cockroach genome reveals convergent evolutionary mechanisms linked to viviparity in insects and beyond.</title>
        <authorList>
            <person name="Fouks B."/>
            <person name="Harrison M.C."/>
            <person name="Mikhailova A.A."/>
            <person name="Marchal E."/>
            <person name="English S."/>
            <person name="Carruthers M."/>
            <person name="Jennings E.C."/>
            <person name="Chiamaka E.L."/>
            <person name="Frigard R.A."/>
            <person name="Pippel M."/>
            <person name="Attardo G.M."/>
            <person name="Benoit J.B."/>
            <person name="Bornberg-Bauer E."/>
            <person name="Tobe S.S."/>
        </authorList>
    </citation>
    <scope>NUCLEOTIDE SEQUENCE</scope>
    <source>
        <strain evidence="15">Stay&amp;Tobe</strain>
    </source>
</reference>
<evidence type="ECO:0000256" key="7">
    <source>
        <dbReference type="ARBA" id="ARBA00022989"/>
    </source>
</evidence>
<sequence>MTTFSIIPVLLVRNRSNLHLSECVITWISFGNCIAGGVFLGMCFLGLFPYVNDKFTEVIKTAKITTTFPLSEFVIIIGFFLIFTVENFVISARYNMEKDNITSEDNVHMSHIASKRQFDDDESYVRLLENDGQEQDLSEDVKVSIAKPLQVSHSLHHASDGSSSKHSLGMNTHSHCDMTFAVNKSTGLRRVILLVALSIHSVFEGMMLGLQTDHVKLLHLFLAVLIHELLVALALGVNIAKLNLSLLKSLKYILIVTGSIPVGIVVGIIVRAAPGLTGAAVSAVLQGLAAGIFIHVTFMEIIPEELAGEKCRLLKIMFLFIGFMIMAVVNFILGAH</sequence>
<evidence type="ECO:0000256" key="3">
    <source>
        <dbReference type="ARBA" id="ARBA00022475"/>
    </source>
</evidence>
<evidence type="ECO:0000256" key="5">
    <source>
        <dbReference type="ARBA" id="ARBA00022833"/>
    </source>
</evidence>